<feature type="signal peptide" evidence="1">
    <location>
        <begin position="1"/>
        <end position="28"/>
    </location>
</feature>
<protein>
    <recommendedName>
        <fullName evidence="4">Lipoprotein</fullName>
    </recommendedName>
</protein>
<comment type="caution">
    <text evidence="2">The sequence shown here is derived from an EMBL/GenBank/DDBJ whole genome shotgun (WGS) entry which is preliminary data.</text>
</comment>
<sequence>MISRPLILISALGVAILPLSACSLNDQAATVAPLAQAVQVNDSPNSAPQPSTPQTVAQAQGQITNRLQGLQLDRVSFSAFDLEGNTFCGVDLDFPNMRVRIMAKPHHDWQGVFYFDASGEPWAEYGINQRTGQLNKEDAYLHEGLLGSFIFKMAQMNYEQCAL</sequence>
<accession>A0ABV0KAZ6</accession>
<organism evidence="2 3">
    <name type="scientific">Leptolyngbya subtilissima DQ-A4</name>
    <dbReference type="NCBI Taxonomy" id="2933933"/>
    <lineage>
        <taxon>Bacteria</taxon>
        <taxon>Bacillati</taxon>
        <taxon>Cyanobacteriota</taxon>
        <taxon>Cyanophyceae</taxon>
        <taxon>Leptolyngbyales</taxon>
        <taxon>Leptolyngbyaceae</taxon>
        <taxon>Leptolyngbya group</taxon>
        <taxon>Leptolyngbya</taxon>
    </lineage>
</organism>
<dbReference type="EMBL" id="JAMPKX010000014">
    <property type="protein sequence ID" value="MEP0949726.1"/>
    <property type="molecule type" value="Genomic_DNA"/>
</dbReference>
<keyword evidence="1" id="KW-0732">Signal</keyword>
<proteinExistence type="predicted"/>
<evidence type="ECO:0008006" key="4">
    <source>
        <dbReference type="Google" id="ProtNLM"/>
    </source>
</evidence>
<dbReference type="RefSeq" id="WP_190707949.1">
    <property type="nucleotide sequence ID" value="NZ_JAMPKX010000014.1"/>
</dbReference>
<feature type="chain" id="PRO_5045846169" description="Lipoprotein" evidence="1">
    <location>
        <begin position="29"/>
        <end position="163"/>
    </location>
</feature>
<gene>
    <name evidence="2" type="ORF">NC992_22805</name>
</gene>
<evidence type="ECO:0000313" key="3">
    <source>
        <dbReference type="Proteomes" id="UP001482513"/>
    </source>
</evidence>
<keyword evidence="3" id="KW-1185">Reference proteome</keyword>
<reference evidence="2 3" key="1">
    <citation type="submission" date="2022-04" db="EMBL/GenBank/DDBJ databases">
        <title>Positive selection, recombination, and allopatry shape intraspecific diversity of widespread and dominant cyanobacteria.</title>
        <authorList>
            <person name="Wei J."/>
            <person name="Shu W."/>
            <person name="Hu C."/>
        </authorList>
    </citation>
    <scope>NUCLEOTIDE SEQUENCE [LARGE SCALE GENOMIC DNA]</scope>
    <source>
        <strain evidence="2 3">DQ-A4</strain>
    </source>
</reference>
<evidence type="ECO:0000256" key="1">
    <source>
        <dbReference type="SAM" id="SignalP"/>
    </source>
</evidence>
<evidence type="ECO:0000313" key="2">
    <source>
        <dbReference type="EMBL" id="MEP0949726.1"/>
    </source>
</evidence>
<name>A0ABV0KAZ6_9CYAN</name>
<dbReference type="Proteomes" id="UP001482513">
    <property type="component" value="Unassembled WGS sequence"/>
</dbReference>